<dbReference type="Proteomes" id="UP000182712">
    <property type="component" value="Unassembled WGS sequence"/>
</dbReference>
<accession>A0A1H9U4K5</accession>
<reference evidence="1 2" key="1">
    <citation type="submission" date="2016-10" db="EMBL/GenBank/DDBJ databases">
        <authorList>
            <person name="de Groot N.N."/>
        </authorList>
    </citation>
    <scope>NUCLEOTIDE SEQUENCE [LARGE SCALE GENOMIC DNA]</scope>
    <source>
        <strain evidence="1 2">VTM2R47</strain>
    </source>
</reference>
<organism evidence="1 2">
    <name type="scientific">Streptococcus gallolyticus</name>
    <dbReference type="NCBI Taxonomy" id="315405"/>
    <lineage>
        <taxon>Bacteria</taxon>
        <taxon>Bacillati</taxon>
        <taxon>Bacillota</taxon>
        <taxon>Bacilli</taxon>
        <taxon>Lactobacillales</taxon>
        <taxon>Streptococcaceae</taxon>
        <taxon>Streptococcus</taxon>
    </lineage>
</organism>
<evidence type="ECO:0000313" key="1">
    <source>
        <dbReference type="EMBL" id="SES04003.1"/>
    </source>
</evidence>
<dbReference type="RefSeq" id="WP_074628048.1">
    <property type="nucleotide sequence ID" value="NZ_FOGM01000014.1"/>
</dbReference>
<evidence type="ECO:0000313" key="2">
    <source>
        <dbReference type="Proteomes" id="UP000182712"/>
    </source>
</evidence>
<dbReference type="AlphaFoldDB" id="A0A1H9U4K5"/>
<gene>
    <name evidence="1" type="ORF">SAMN04487840_11471</name>
</gene>
<protein>
    <submittedName>
        <fullName evidence="1">Uncharacterized protein</fullName>
    </submittedName>
</protein>
<sequence length="128" mass="15416">MTEKLSYHDNVWLDWLAEVLSHKPKNTLLDSPRGEEVIRLCFDHERHDFNWHRSDPECFWIDVQLFIYYGFSDEQILFLLKQQPGLDNYSKHADERKAYAEMMRGWHKLCAIAEEVSLGEYKMKHKVK</sequence>
<name>A0A1H9U4K5_9STRE</name>
<dbReference type="EMBL" id="FOGM01000014">
    <property type="protein sequence ID" value="SES04003.1"/>
    <property type="molecule type" value="Genomic_DNA"/>
</dbReference>
<proteinExistence type="predicted"/>